<evidence type="ECO:0000259" key="2">
    <source>
        <dbReference type="Pfam" id="PF18551"/>
    </source>
</evidence>
<dbReference type="Gene3D" id="3.30.70.270">
    <property type="match status" value="1"/>
</dbReference>
<dbReference type="InterPro" id="IPR040572">
    <property type="entry name" value="TackOD1"/>
</dbReference>
<feature type="domain" description="Thaumarchaeal output" evidence="2">
    <location>
        <begin position="104"/>
        <end position="283"/>
    </location>
</feature>
<keyword evidence="4" id="KW-1185">Reference proteome</keyword>
<dbReference type="EC" id="2.7.7.65" evidence="3"/>
<protein>
    <submittedName>
        <fullName evidence="3">Diguanylate cyclase</fullName>
        <ecNumber evidence="3">2.7.7.65</ecNumber>
    </submittedName>
</protein>
<comment type="caution">
    <text evidence="3">The sequence shown here is derived from an EMBL/GenBank/DDBJ whole genome shotgun (WGS) entry which is preliminary data.</text>
</comment>
<keyword evidence="3" id="KW-0808">Transferase</keyword>
<proteinExistence type="predicted"/>
<keyword evidence="3" id="KW-0548">Nucleotidyltransferase</keyword>
<dbReference type="Proteomes" id="UP001310248">
    <property type="component" value="Unassembled WGS sequence"/>
</dbReference>
<name>A0ABU7G5S2_9ALTE</name>
<sequence length="444" mass="51202">MKILLLGEQPLGFSSQDCHQHSDIESLLDELQINHCIVVNLAEPQQSVVLKQLRAHELAYLVPIFYAVEANAESQVLADGNFDEQAQLSCSTYLERLARLHPTLQSQTNRLISFLWLLPQRRISPFYDATKWYYRYPLLECWQEQSHSAWLNSLEKEAVLSKAELIDRVRQCKSCKSSTLNYVETCPSCNSIDVSLYSALHCFTCGHVASQAEFQQNSALVCPNCQTQLRHIGVDYDRPIENHRCNSCSQLFIDGEVRANCHSCGTSNRLEELSEELWHAYRLAERGELWAQSGKQTSLMPEGLGEPVSSEHFRWLLGWQNQLAQRHQQEHLLLALHFSNLQQLYSELPSSTVFAQLDEFFERFQNLIRQTDIVCRWNQDLLMFLLPNFAPEHSKVLEAKLLSLAEEQTDNPLELSVRFRQIPNSELAEQAEQWLLNLVAELRQ</sequence>
<organism evidence="3 4">
    <name type="scientific">Agarivorans aestuarii</name>
    <dbReference type="NCBI Taxonomy" id="1563703"/>
    <lineage>
        <taxon>Bacteria</taxon>
        <taxon>Pseudomonadati</taxon>
        <taxon>Pseudomonadota</taxon>
        <taxon>Gammaproteobacteria</taxon>
        <taxon>Alteromonadales</taxon>
        <taxon>Alteromonadaceae</taxon>
        <taxon>Agarivorans</taxon>
    </lineage>
</organism>
<evidence type="ECO:0000313" key="3">
    <source>
        <dbReference type="EMBL" id="MEE1674752.1"/>
    </source>
</evidence>
<dbReference type="RefSeq" id="WP_329775799.1">
    <property type="nucleotide sequence ID" value="NZ_JAYDYW010000009.1"/>
</dbReference>
<accession>A0ABU7G5S2</accession>
<dbReference type="EMBL" id="JAYDYW010000009">
    <property type="protein sequence ID" value="MEE1674752.1"/>
    <property type="molecule type" value="Genomic_DNA"/>
</dbReference>
<evidence type="ECO:0000313" key="4">
    <source>
        <dbReference type="Proteomes" id="UP001310248"/>
    </source>
</evidence>
<reference evidence="4" key="1">
    <citation type="submission" date="2023-07" db="EMBL/GenBank/DDBJ databases">
        <title>Draft genome sequence of Agarivorans aestuarii strain ZMCS4, a CAZymes producing bacteria isolated from the marine brown algae Clodostephus spongiosus.</title>
        <authorList>
            <person name="Lorente B."/>
            <person name="Cabral C."/>
            <person name="Frias J."/>
            <person name="Faria J."/>
            <person name="Toubarro D."/>
        </authorList>
    </citation>
    <scope>NUCLEOTIDE SEQUENCE [LARGE SCALE GENOMIC DNA]</scope>
    <source>
        <strain evidence="4">ZMCS4</strain>
    </source>
</reference>
<dbReference type="InterPro" id="IPR043128">
    <property type="entry name" value="Rev_trsase/Diguanyl_cyclase"/>
</dbReference>
<gene>
    <name evidence="3" type="ORF">SNR37_004196</name>
</gene>
<dbReference type="Pfam" id="PF00990">
    <property type="entry name" value="GGDEF"/>
    <property type="match status" value="1"/>
</dbReference>
<evidence type="ECO:0000259" key="1">
    <source>
        <dbReference type="Pfam" id="PF00990"/>
    </source>
</evidence>
<dbReference type="InterPro" id="IPR000160">
    <property type="entry name" value="GGDEF_dom"/>
</dbReference>
<dbReference type="Pfam" id="PF18551">
    <property type="entry name" value="TackOD1"/>
    <property type="match status" value="1"/>
</dbReference>
<dbReference type="GO" id="GO:0052621">
    <property type="term" value="F:diguanylate cyclase activity"/>
    <property type="evidence" value="ECO:0007669"/>
    <property type="project" value="UniProtKB-EC"/>
</dbReference>
<feature type="domain" description="GGDEF" evidence="1">
    <location>
        <begin position="321"/>
        <end position="407"/>
    </location>
</feature>